<proteinExistence type="predicted"/>
<reference evidence="1 2" key="1">
    <citation type="submission" date="2014-07" db="EMBL/GenBank/DDBJ databases">
        <title>Draft genome of Clostridium sulfidigenes 113A isolated from sediments associated with methane hydrate from Krishna Godavari basin.</title>
        <authorList>
            <person name="Honkalas V.S."/>
            <person name="Dabir A.P."/>
            <person name="Arora P."/>
            <person name="Dhakephalkar P.K."/>
        </authorList>
    </citation>
    <scope>NUCLEOTIDE SEQUENCE [LARGE SCALE GENOMIC DNA]</scope>
    <source>
        <strain evidence="1 2">113A</strain>
    </source>
</reference>
<dbReference type="EMBL" id="JPMD01000056">
    <property type="protein sequence ID" value="KEZ84849.1"/>
    <property type="molecule type" value="Genomic_DNA"/>
</dbReference>
<accession>A0A084J7B5</accession>
<comment type="caution">
    <text evidence="1">The sequence shown here is derived from an EMBL/GenBank/DDBJ whole genome shotgun (WGS) entry which is preliminary data.</text>
</comment>
<evidence type="ECO:0000313" key="2">
    <source>
        <dbReference type="Proteomes" id="UP000028542"/>
    </source>
</evidence>
<dbReference type="RefSeq" id="WP_035135700.1">
    <property type="nucleotide sequence ID" value="NZ_JPMD01000056.1"/>
</dbReference>
<dbReference type="Proteomes" id="UP000028542">
    <property type="component" value="Unassembled WGS sequence"/>
</dbReference>
<protein>
    <submittedName>
        <fullName evidence="1">Uncharacterized protein</fullName>
    </submittedName>
</protein>
<organism evidence="1 2">
    <name type="scientific">Clostridium sulfidigenes</name>
    <dbReference type="NCBI Taxonomy" id="318464"/>
    <lineage>
        <taxon>Bacteria</taxon>
        <taxon>Bacillati</taxon>
        <taxon>Bacillota</taxon>
        <taxon>Clostridia</taxon>
        <taxon>Eubacteriales</taxon>
        <taxon>Clostridiaceae</taxon>
        <taxon>Clostridium</taxon>
    </lineage>
</organism>
<name>A0A084J7B5_9CLOT</name>
<sequence>MKKFILILLILVTIILGTSITTYASSRNMYKEGFYKISDFNHSKDGSYHVENISAYSVSVIVFNENNIKTQVLYLEPKSPRHYLVSLKSEYKIVIVGDGEVHIDAGIK</sequence>
<gene>
    <name evidence="1" type="ORF">IO99_18150</name>
</gene>
<keyword evidence="2" id="KW-1185">Reference proteome</keyword>
<evidence type="ECO:0000313" key="1">
    <source>
        <dbReference type="EMBL" id="KEZ84849.1"/>
    </source>
</evidence>
<dbReference type="AlphaFoldDB" id="A0A084J7B5"/>